<gene>
    <name evidence="1" type="ORF">D7V88_16000</name>
</gene>
<reference evidence="2" key="1">
    <citation type="submission" date="2018-09" db="EMBL/GenBank/DDBJ databases">
        <authorList>
            <person name="Livingstone P.G."/>
            <person name="Whitworth D.E."/>
        </authorList>
    </citation>
    <scope>NUCLEOTIDE SEQUENCE [LARGE SCALE GENOMIC DNA]</scope>
    <source>
        <strain evidence="2">CA054A</strain>
    </source>
</reference>
<protein>
    <submittedName>
        <fullName evidence="1">Ornithine cyclodeaminase family protein</fullName>
    </submittedName>
</protein>
<evidence type="ECO:0000313" key="2">
    <source>
        <dbReference type="Proteomes" id="UP000268094"/>
    </source>
</evidence>
<sequence length="367" mass="38926">MTPPVPRTLLISPTDLRAIVAGVGLHALMDELIQSLTVALRELDDALTQVHKREGFSLSDGALPLGALEWMPVLRRGETLTMKVAGSCPANVLEAGLPTLIATHSVYDARTGHLMAVMDGVFATALRTGAASAVASRCLASPDSTVLGLVGCGAQAVTQLHALSRVFRLEQVLVHDLDPDAARSFVRRVAFLGLDVRPTLLADLEARADILCTATTVTAGSGPVISGHALKPHAHINAVGADRPGKTELPLALLRRSLVCPDFPSQARLEGECQQLHPDQIGPDLATVVQQPEEFQGWRLRNTVFDSTGHALEDQVVTRMLLEHARRMGLGTWVALEGLGGDPLDPYALVHGDAAGLTETPRRAAGS</sequence>
<dbReference type="SUPFAM" id="SSF51735">
    <property type="entry name" value="NAD(P)-binding Rossmann-fold domains"/>
    <property type="match status" value="1"/>
</dbReference>
<dbReference type="Gene3D" id="3.40.50.720">
    <property type="entry name" value="NAD(P)-binding Rossmann-like Domain"/>
    <property type="match status" value="1"/>
</dbReference>
<dbReference type="PANTHER" id="PTHR13812:SF19">
    <property type="entry name" value="KETIMINE REDUCTASE MU-CRYSTALLIN"/>
    <property type="match status" value="1"/>
</dbReference>
<dbReference type="AlphaFoldDB" id="A0A3A8J6D9"/>
<dbReference type="InterPro" id="IPR036291">
    <property type="entry name" value="NAD(P)-bd_dom_sf"/>
</dbReference>
<organism evidence="1 2">
    <name type="scientific">Corallococcus terminator</name>
    <dbReference type="NCBI Taxonomy" id="2316733"/>
    <lineage>
        <taxon>Bacteria</taxon>
        <taxon>Pseudomonadati</taxon>
        <taxon>Myxococcota</taxon>
        <taxon>Myxococcia</taxon>
        <taxon>Myxococcales</taxon>
        <taxon>Cystobacterineae</taxon>
        <taxon>Myxococcaceae</taxon>
        <taxon>Corallococcus</taxon>
    </lineage>
</organism>
<dbReference type="PANTHER" id="PTHR13812">
    <property type="entry name" value="KETIMINE REDUCTASE MU-CRYSTALLIN"/>
    <property type="match status" value="1"/>
</dbReference>
<comment type="caution">
    <text evidence="1">The sequence shown here is derived from an EMBL/GenBank/DDBJ whole genome shotgun (WGS) entry which is preliminary data.</text>
</comment>
<dbReference type="Pfam" id="PF02423">
    <property type="entry name" value="OCD_Mu_crystall"/>
    <property type="match status" value="1"/>
</dbReference>
<accession>A0A3A8J6D9</accession>
<proteinExistence type="predicted"/>
<name>A0A3A8J6D9_9BACT</name>
<dbReference type="EMBL" id="RAVZ01000097">
    <property type="protein sequence ID" value="RKG87450.1"/>
    <property type="molecule type" value="Genomic_DNA"/>
</dbReference>
<dbReference type="Proteomes" id="UP000268094">
    <property type="component" value="Unassembled WGS sequence"/>
</dbReference>
<dbReference type="Gene3D" id="3.30.1780.10">
    <property type="entry name" value="ornithine cyclodeaminase, domain 1"/>
    <property type="match status" value="1"/>
</dbReference>
<dbReference type="GO" id="GO:0005737">
    <property type="term" value="C:cytoplasm"/>
    <property type="evidence" value="ECO:0007669"/>
    <property type="project" value="TreeGrafter"/>
</dbReference>
<dbReference type="InterPro" id="IPR003462">
    <property type="entry name" value="ODC_Mu_crystall"/>
</dbReference>
<dbReference type="InterPro" id="IPR023401">
    <property type="entry name" value="ODC_N"/>
</dbReference>
<evidence type="ECO:0000313" key="1">
    <source>
        <dbReference type="EMBL" id="RKG87450.1"/>
    </source>
</evidence>
<dbReference type="RefSeq" id="WP_120541504.1">
    <property type="nucleotide sequence ID" value="NZ_RAVZ01000097.1"/>
</dbReference>
<dbReference type="OrthoDB" id="5495968at2"/>
<keyword evidence="2" id="KW-1185">Reference proteome</keyword>